<dbReference type="SUPFAM" id="SSF55874">
    <property type="entry name" value="ATPase domain of HSP90 chaperone/DNA topoisomerase II/histidine kinase"/>
    <property type="match status" value="1"/>
</dbReference>
<gene>
    <name evidence="12" type="ORF">EAF64_02325</name>
</gene>
<evidence type="ECO:0000259" key="10">
    <source>
        <dbReference type="PROSITE" id="PS50112"/>
    </source>
</evidence>
<evidence type="ECO:0000256" key="5">
    <source>
        <dbReference type="ARBA" id="ARBA00023012"/>
    </source>
</evidence>
<dbReference type="Proteomes" id="UP000289691">
    <property type="component" value="Unassembled WGS sequence"/>
</dbReference>
<name>A0A498L5F0_9EURY</name>
<feature type="domain" description="Histidine kinase" evidence="8">
    <location>
        <begin position="291"/>
        <end position="480"/>
    </location>
</feature>
<evidence type="ECO:0000313" key="13">
    <source>
        <dbReference type="Proteomes" id="UP000289691"/>
    </source>
</evidence>
<dbReference type="Pfam" id="PF08448">
    <property type="entry name" value="PAS_4"/>
    <property type="match status" value="1"/>
</dbReference>
<dbReference type="InterPro" id="IPR013656">
    <property type="entry name" value="PAS_4"/>
</dbReference>
<dbReference type="InterPro" id="IPR001610">
    <property type="entry name" value="PAC"/>
</dbReference>
<dbReference type="SMART" id="SM00091">
    <property type="entry name" value="PAS"/>
    <property type="match status" value="1"/>
</dbReference>
<dbReference type="SMART" id="SM00086">
    <property type="entry name" value="PAC"/>
    <property type="match status" value="1"/>
</dbReference>
<dbReference type="SMART" id="SM00387">
    <property type="entry name" value="HATPase_c"/>
    <property type="match status" value="1"/>
</dbReference>
<keyword evidence="7" id="KW-0175">Coiled coil</keyword>
<dbReference type="InterPro" id="IPR005467">
    <property type="entry name" value="His_kinase_dom"/>
</dbReference>
<dbReference type="PROSITE" id="PS50109">
    <property type="entry name" value="HIS_KIN"/>
    <property type="match status" value="1"/>
</dbReference>
<dbReference type="InterPro" id="IPR035965">
    <property type="entry name" value="PAS-like_dom_sf"/>
</dbReference>
<dbReference type="InterPro" id="IPR003594">
    <property type="entry name" value="HATPase_dom"/>
</dbReference>
<dbReference type="InterPro" id="IPR001789">
    <property type="entry name" value="Sig_transdc_resp-reg_receiver"/>
</dbReference>
<dbReference type="InterPro" id="IPR003661">
    <property type="entry name" value="HisK_dim/P_dom"/>
</dbReference>
<sequence>MSDADVDRVRVLHVDDDPEIVDLAATFLRREDERLDVASAETASEALESVRAGDVQCLVSDYHLPDMDCAEFVAAVHDVDPDLPCILFTGRDRARIDADIESAITGYLQKGSGTERYATLASEILSAVGQGSRVDTDGGSEPSARPELADLGLGGQGAVLANALDTVQDGFFVLDRDRTVVYWNESIPGVTGYDDVELEGMDPTALFAPGDRERITDAIDEAFETGRATVEAVVQRRDGGEVPVEFRGSRLTDETGETVGVAGVARDISDRIASERELERQNERLEELIGAVSHDLRNPLNVISGRLQLARELDDAEEHFDAVERSTNRMETLIDDLVTLARKGKPVAETESLALPPLVETVWDDRETPEASISVETNRRLLADRDRVRRLFEQLLDNAVTHGGDGVTVTVGDVADGFYVADDGPGIPEQDRDRLLEYGETTDHEASGLGLALSRRIAEAHGWSLRLVESTDGGARVEITGIGAD</sequence>
<proteinExistence type="predicted"/>
<dbReference type="PROSITE" id="PS50112">
    <property type="entry name" value="PAS"/>
    <property type="match status" value="1"/>
</dbReference>
<dbReference type="EMBL" id="RDFA01000001">
    <property type="protein sequence ID" value="RXK51492.1"/>
    <property type="molecule type" value="Genomic_DNA"/>
</dbReference>
<dbReference type="SUPFAM" id="SSF47384">
    <property type="entry name" value="Homodimeric domain of signal transducing histidine kinase"/>
    <property type="match status" value="1"/>
</dbReference>
<dbReference type="AlphaFoldDB" id="A0A498L5F0"/>
<dbReference type="CDD" id="cd00082">
    <property type="entry name" value="HisKA"/>
    <property type="match status" value="1"/>
</dbReference>
<evidence type="ECO:0000259" key="8">
    <source>
        <dbReference type="PROSITE" id="PS50109"/>
    </source>
</evidence>
<keyword evidence="3" id="KW-0808">Transferase</keyword>
<comment type="catalytic activity">
    <reaction evidence="1">
        <text>ATP + protein L-histidine = ADP + protein N-phospho-L-histidine.</text>
        <dbReference type="EC" id="2.7.13.3"/>
    </reaction>
</comment>
<dbReference type="SMART" id="SM00448">
    <property type="entry name" value="REC"/>
    <property type="match status" value="1"/>
</dbReference>
<evidence type="ECO:0000256" key="7">
    <source>
        <dbReference type="SAM" id="Coils"/>
    </source>
</evidence>
<reference evidence="12 13" key="1">
    <citation type="submission" date="2019-01" db="EMBL/GenBank/DDBJ databases">
        <title>Halorientalis sp. F13-25 a new haloarchaeum isolated from hypersaline water.</title>
        <authorList>
            <person name="Ana D.-V."/>
            <person name="Cristina S.-P."/>
            <person name="Antonio V."/>
        </authorList>
    </citation>
    <scope>NUCLEOTIDE SEQUENCE [LARGE SCALE GENOMIC DNA]</scope>
    <source>
        <strain evidence="12 13">F13-25</strain>
    </source>
</reference>
<dbReference type="CDD" id="cd00130">
    <property type="entry name" value="PAS"/>
    <property type="match status" value="1"/>
</dbReference>
<dbReference type="Gene3D" id="3.40.50.2300">
    <property type="match status" value="1"/>
</dbReference>
<dbReference type="InterPro" id="IPR036097">
    <property type="entry name" value="HisK_dim/P_sf"/>
</dbReference>
<keyword evidence="6" id="KW-0597">Phosphoprotein</keyword>
<dbReference type="SMART" id="SM00388">
    <property type="entry name" value="HisKA"/>
    <property type="match status" value="1"/>
</dbReference>
<dbReference type="PROSITE" id="PS50110">
    <property type="entry name" value="RESPONSE_REGULATORY"/>
    <property type="match status" value="1"/>
</dbReference>
<dbReference type="EC" id="2.7.13.3" evidence="2"/>
<comment type="caution">
    <text evidence="12">The sequence shown here is derived from an EMBL/GenBank/DDBJ whole genome shotgun (WGS) entry which is preliminary data.</text>
</comment>
<dbReference type="InterPro" id="IPR000700">
    <property type="entry name" value="PAS-assoc_C"/>
</dbReference>
<feature type="domain" description="PAS" evidence="10">
    <location>
        <begin position="156"/>
        <end position="226"/>
    </location>
</feature>
<evidence type="ECO:0000313" key="12">
    <source>
        <dbReference type="EMBL" id="RXK51492.1"/>
    </source>
</evidence>
<evidence type="ECO:0000256" key="3">
    <source>
        <dbReference type="ARBA" id="ARBA00022679"/>
    </source>
</evidence>
<evidence type="ECO:0000256" key="6">
    <source>
        <dbReference type="PROSITE-ProRule" id="PRU00169"/>
    </source>
</evidence>
<dbReference type="PANTHER" id="PTHR43711">
    <property type="entry name" value="TWO-COMPONENT HISTIDINE KINASE"/>
    <property type="match status" value="1"/>
</dbReference>
<evidence type="ECO:0000259" key="11">
    <source>
        <dbReference type="PROSITE" id="PS50113"/>
    </source>
</evidence>
<dbReference type="Gene3D" id="3.30.450.20">
    <property type="entry name" value="PAS domain"/>
    <property type="match status" value="1"/>
</dbReference>
<dbReference type="PROSITE" id="PS50113">
    <property type="entry name" value="PAC"/>
    <property type="match status" value="1"/>
</dbReference>
<evidence type="ECO:0000256" key="4">
    <source>
        <dbReference type="ARBA" id="ARBA00022777"/>
    </source>
</evidence>
<dbReference type="NCBIfam" id="TIGR00229">
    <property type="entry name" value="sensory_box"/>
    <property type="match status" value="1"/>
</dbReference>
<feature type="coiled-coil region" evidence="7">
    <location>
        <begin position="271"/>
        <end position="326"/>
    </location>
</feature>
<dbReference type="Gene3D" id="1.10.287.130">
    <property type="match status" value="1"/>
</dbReference>
<dbReference type="InterPro" id="IPR036890">
    <property type="entry name" value="HATPase_C_sf"/>
</dbReference>
<dbReference type="Pfam" id="PF00072">
    <property type="entry name" value="Response_reg"/>
    <property type="match status" value="1"/>
</dbReference>
<dbReference type="Pfam" id="PF02518">
    <property type="entry name" value="HATPase_c"/>
    <property type="match status" value="1"/>
</dbReference>
<feature type="domain" description="PAC" evidence="11">
    <location>
        <begin position="228"/>
        <end position="280"/>
    </location>
</feature>
<evidence type="ECO:0000256" key="1">
    <source>
        <dbReference type="ARBA" id="ARBA00000085"/>
    </source>
</evidence>
<organism evidence="12 13">
    <name type="scientific">Halorientalis pallida</name>
    <dbReference type="NCBI Taxonomy" id="2479928"/>
    <lineage>
        <taxon>Archaea</taxon>
        <taxon>Methanobacteriati</taxon>
        <taxon>Methanobacteriota</taxon>
        <taxon>Stenosarchaea group</taxon>
        <taxon>Halobacteria</taxon>
        <taxon>Halobacteriales</taxon>
        <taxon>Haloarculaceae</taxon>
        <taxon>Halorientalis</taxon>
    </lineage>
</organism>
<dbReference type="Gene3D" id="3.30.565.10">
    <property type="entry name" value="Histidine kinase-like ATPase, C-terminal domain"/>
    <property type="match status" value="1"/>
</dbReference>
<accession>A0A498L5F0</accession>
<protein>
    <recommendedName>
        <fullName evidence="2">histidine kinase</fullName>
        <ecNumber evidence="2">2.7.13.3</ecNumber>
    </recommendedName>
</protein>
<feature type="domain" description="Response regulatory" evidence="9">
    <location>
        <begin position="10"/>
        <end position="125"/>
    </location>
</feature>
<keyword evidence="4" id="KW-0418">Kinase</keyword>
<evidence type="ECO:0000259" key="9">
    <source>
        <dbReference type="PROSITE" id="PS50110"/>
    </source>
</evidence>
<dbReference type="RefSeq" id="WP_129067356.1">
    <property type="nucleotide sequence ID" value="NZ_RDFA01000001.1"/>
</dbReference>
<dbReference type="Pfam" id="PF00512">
    <property type="entry name" value="HisKA"/>
    <property type="match status" value="1"/>
</dbReference>
<evidence type="ECO:0000256" key="2">
    <source>
        <dbReference type="ARBA" id="ARBA00012438"/>
    </source>
</evidence>
<dbReference type="SUPFAM" id="SSF55785">
    <property type="entry name" value="PYP-like sensor domain (PAS domain)"/>
    <property type="match status" value="1"/>
</dbReference>
<dbReference type="PANTHER" id="PTHR43711:SF1">
    <property type="entry name" value="HISTIDINE KINASE 1"/>
    <property type="match status" value="1"/>
</dbReference>
<dbReference type="OrthoDB" id="8127at2157"/>
<dbReference type="SUPFAM" id="SSF52172">
    <property type="entry name" value="CheY-like"/>
    <property type="match status" value="1"/>
</dbReference>
<dbReference type="InterPro" id="IPR000014">
    <property type="entry name" value="PAS"/>
</dbReference>
<dbReference type="InterPro" id="IPR050736">
    <property type="entry name" value="Sensor_HK_Regulatory"/>
</dbReference>
<feature type="modified residue" description="4-aspartylphosphate" evidence="6">
    <location>
        <position position="61"/>
    </location>
</feature>
<dbReference type="InterPro" id="IPR011006">
    <property type="entry name" value="CheY-like_superfamily"/>
</dbReference>
<keyword evidence="13" id="KW-1185">Reference proteome</keyword>
<dbReference type="CDD" id="cd00075">
    <property type="entry name" value="HATPase"/>
    <property type="match status" value="1"/>
</dbReference>
<keyword evidence="5" id="KW-0902">Two-component regulatory system</keyword>
<dbReference type="GO" id="GO:0000155">
    <property type="term" value="F:phosphorelay sensor kinase activity"/>
    <property type="evidence" value="ECO:0007669"/>
    <property type="project" value="InterPro"/>
</dbReference>